<keyword evidence="2" id="KW-1185">Reference proteome</keyword>
<sequence length="120" mass="14270">KDDHYYLNCSFRIDQKKVIIAKQSLLEIQVNIPNKIQEVEPKKFLSITETEKKKWVMGYFSVDLERDIHLYYGGIKRNKDIRKYHKFLTDRKRLVGKELLCHGILKSGLSTAWLNNPMEE</sequence>
<dbReference type="EMBL" id="CAJVPK010004832">
    <property type="protein sequence ID" value="CAG8639830.1"/>
    <property type="molecule type" value="Genomic_DNA"/>
</dbReference>
<evidence type="ECO:0000313" key="1">
    <source>
        <dbReference type="EMBL" id="CAG8639830.1"/>
    </source>
</evidence>
<proteinExistence type="predicted"/>
<dbReference type="OrthoDB" id="2354161at2759"/>
<accession>A0A9N9DL61</accession>
<comment type="caution">
    <text evidence="1">The sequence shown here is derived from an EMBL/GenBank/DDBJ whole genome shotgun (WGS) entry which is preliminary data.</text>
</comment>
<evidence type="ECO:0000313" key="2">
    <source>
        <dbReference type="Proteomes" id="UP000789706"/>
    </source>
</evidence>
<gene>
    <name evidence="1" type="ORF">DEBURN_LOCUS11119</name>
</gene>
<dbReference type="Proteomes" id="UP000789706">
    <property type="component" value="Unassembled WGS sequence"/>
</dbReference>
<reference evidence="1" key="1">
    <citation type="submission" date="2021-06" db="EMBL/GenBank/DDBJ databases">
        <authorList>
            <person name="Kallberg Y."/>
            <person name="Tangrot J."/>
            <person name="Rosling A."/>
        </authorList>
    </citation>
    <scope>NUCLEOTIDE SEQUENCE</scope>
    <source>
        <strain evidence="1">AZ414A</strain>
    </source>
</reference>
<organism evidence="1 2">
    <name type="scientific">Diversispora eburnea</name>
    <dbReference type="NCBI Taxonomy" id="1213867"/>
    <lineage>
        <taxon>Eukaryota</taxon>
        <taxon>Fungi</taxon>
        <taxon>Fungi incertae sedis</taxon>
        <taxon>Mucoromycota</taxon>
        <taxon>Glomeromycotina</taxon>
        <taxon>Glomeromycetes</taxon>
        <taxon>Diversisporales</taxon>
        <taxon>Diversisporaceae</taxon>
        <taxon>Diversispora</taxon>
    </lineage>
</organism>
<name>A0A9N9DL61_9GLOM</name>
<protein>
    <submittedName>
        <fullName evidence="1">5187_t:CDS:1</fullName>
    </submittedName>
</protein>
<dbReference type="AlphaFoldDB" id="A0A9N9DL61"/>
<feature type="non-terminal residue" evidence="1">
    <location>
        <position position="1"/>
    </location>
</feature>